<dbReference type="AlphaFoldDB" id="A0A251UD51"/>
<keyword evidence="2" id="KW-0521">NADP</keyword>
<evidence type="ECO:0000313" key="7">
    <source>
        <dbReference type="Proteomes" id="UP000215914"/>
    </source>
</evidence>
<dbReference type="Proteomes" id="UP000215914">
    <property type="component" value="Chromosome 7"/>
</dbReference>
<dbReference type="GO" id="GO:0047501">
    <property type="term" value="F:(+)-neomenthol dehydrogenase activity"/>
    <property type="evidence" value="ECO:0007669"/>
    <property type="project" value="UniProtKB-EC"/>
</dbReference>
<sequence>MYSSLYKEVLSFFFTYALSYEPMEEKSCAVVTGGNKGIGLEICRQLALNNIQVILTARNESRGIEATKKLNYSCLPNVVFHRLDVEDPASTTQLVEFIGTHFKKLDILVNNAGITGFRFVADKIVYNAKGEGRLDLLFDENKEPLPGVIEETYEMAEKCLKTNYYGTKGVTEALVPLLQRSKSPRIVNITSVNGLLSLIPNDKLKEELDDIDNLTEERIDEIIQCFLQDFKADKLRENGWPLEPSAYKLSKSAINAYTRLMAKKFQNRTLVNCVHPGVVKTDMTLNWGIDVEEGAKGPVMAALLPDDGPSGVYFNQTEIAPFK</sequence>
<reference evidence="5 7" key="1">
    <citation type="journal article" date="2017" name="Nature">
        <title>The sunflower genome provides insights into oil metabolism, flowering and Asterid evolution.</title>
        <authorList>
            <person name="Badouin H."/>
            <person name="Gouzy J."/>
            <person name="Grassa C.J."/>
            <person name="Murat F."/>
            <person name="Staton S.E."/>
            <person name="Cottret L."/>
            <person name="Lelandais-Briere C."/>
            <person name="Owens G.L."/>
            <person name="Carrere S."/>
            <person name="Mayjonade B."/>
            <person name="Legrand L."/>
            <person name="Gill N."/>
            <person name="Kane N.C."/>
            <person name="Bowers J.E."/>
            <person name="Hubner S."/>
            <person name="Bellec A."/>
            <person name="Berard A."/>
            <person name="Berges H."/>
            <person name="Blanchet N."/>
            <person name="Boniface M.C."/>
            <person name="Brunel D."/>
            <person name="Catrice O."/>
            <person name="Chaidir N."/>
            <person name="Claudel C."/>
            <person name="Donnadieu C."/>
            <person name="Faraut T."/>
            <person name="Fievet G."/>
            <person name="Helmstetter N."/>
            <person name="King M."/>
            <person name="Knapp S.J."/>
            <person name="Lai Z."/>
            <person name="Le Paslier M.C."/>
            <person name="Lippi Y."/>
            <person name="Lorenzon L."/>
            <person name="Mandel J.R."/>
            <person name="Marage G."/>
            <person name="Marchand G."/>
            <person name="Marquand E."/>
            <person name="Bret-Mestries E."/>
            <person name="Morien E."/>
            <person name="Nambeesan S."/>
            <person name="Nguyen T."/>
            <person name="Pegot-Espagnet P."/>
            <person name="Pouilly N."/>
            <person name="Raftis F."/>
            <person name="Sallet E."/>
            <person name="Schiex T."/>
            <person name="Thomas J."/>
            <person name="Vandecasteele C."/>
            <person name="Vares D."/>
            <person name="Vear F."/>
            <person name="Vautrin S."/>
            <person name="Crespi M."/>
            <person name="Mangin B."/>
            <person name="Burke J.M."/>
            <person name="Salse J."/>
            <person name="Munos S."/>
            <person name="Vincourt P."/>
            <person name="Rieseberg L.H."/>
            <person name="Langlade N.B."/>
        </authorList>
    </citation>
    <scope>NUCLEOTIDE SEQUENCE [LARGE SCALE GENOMIC DNA]</scope>
    <source>
        <strain evidence="7">cv. SF193</strain>
        <tissue evidence="5">Leaves</tissue>
    </source>
</reference>
<keyword evidence="3 5" id="KW-0560">Oxidoreductase</keyword>
<dbReference type="Pfam" id="PF00106">
    <property type="entry name" value="adh_short"/>
    <property type="match status" value="1"/>
</dbReference>
<name>A0A251UD51_HELAN</name>
<dbReference type="InterPro" id="IPR002347">
    <property type="entry name" value="SDR_fam"/>
</dbReference>
<dbReference type="SUPFAM" id="SSF51735">
    <property type="entry name" value="NAD(P)-binding Rossmann-fold domains"/>
    <property type="match status" value="1"/>
</dbReference>
<dbReference type="InterPro" id="IPR036291">
    <property type="entry name" value="NAD(P)-bd_dom_sf"/>
</dbReference>
<dbReference type="InParanoid" id="A0A251UD51"/>
<dbReference type="EMBL" id="MNCJ02000322">
    <property type="protein sequence ID" value="KAF5798617.1"/>
    <property type="molecule type" value="Genomic_DNA"/>
</dbReference>
<evidence type="ECO:0000313" key="5">
    <source>
        <dbReference type="EMBL" id="KAF5798617.1"/>
    </source>
</evidence>
<dbReference type="PANTHER" id="PTHR43490:SF135">
    <property type="entry name" value="OS02G0640800 PROTEIN"/>
    <property type="match status" value="1"/>
</dbReference>
<gene>
    <name evidence="6" type="primary">SALR</name>
    <name evidence="6" type="ORF">HannXRQ_Chr07g0190521</name>
    <name evidence="5" type="ORF">HanXRQr2_Chr07g0294981</name>
</gene>
<evidence type="ECO:0000256" key="3">
    <source>
        <dbReference type="ARBA" id="ARBA00023002"/>
    </source>
</evidence>
<evidence type="ECO:0000256" key="4">
    <source>
        <dbReference type="RuleBase" id="RU000363"/>
    </source>
</evidence>
<proteinExistence type="inferred from homology"/>
<dbReference type="EMBL" id="CM007896">
    <property type="protein sequence ID" value="OTG20211.1"/>
    <property type="molecule type" value="Genomic_DNA"/>
</dbReference>
<dbReference type="Gene3D" id="3.40.50.720">
    <property type="entry name" value="NAD(P)-binding Rossmann-like Domain"/>
    <property type="match status" value="1"/>
</dbReference>
<comment type="similarity">
    <text evidence="1 4">Belongs to the short-chain dehydrogenases/reductases (SDR) family.</text>
</comment>
<evidence type="ECO:0000256" key="2">
    <source>
        <dbReference type="ARBA" id="ARBA00022857"/>
    </source>
</evidence>
<dbReference type="PRINTS" id="PR00081">
    <property type="entry name" value="GDHRDH"/>
</dbReference>
<keyword evidence="7" id="KW-1185">Reference proteome</keyword>
<accession>A0A251UD51</accession>
<dbReference type="PANTHER" id="PTHR43490">
    <property type="entry name" value="(+)-NEOMENTHOL DEHYDROGENASE"/>
    <property type="match status" value="1"/>
</dbReference>
<protein>
    <submittedName>
        <fullName evidence="5">(+)-neomenthol dehydrogenase</fullName>
        <ecNumber evidence="5">1.1.1.208</ecNumber>
    </submittedName>
    <submittedName>
        <fullName evidence="6">Putative salutaridine reductase</fullName>
    </submittedName>
</protein>
<reference evidence="6" key="2">
    <citation type="submission" date="2017-02" db="EMBL/GenBank/DDBJ databases">
        <title>Sunflower complete genome.</title>
        <authorList>
            <person name="Langlade N."/>
            <person name="Munos S."/>
        </authorList>
    </citation>
    <scope>NUCLEOTIDE SEQUENCE [LARGE SCALE GENOMIC DNA]</scope>
    <source>
        <tissue evidence="6">Leaves</tissue>
    </source>
</reference>
<dbReference type="PRINTS" id="PR00080">
    <property type="entry name" value="SDRFAMILY"/>
</dbReference>
<dbReference type="STRING" id="4232.A0A251UD51"/>
<organism evidence="6 7">
    <name type="scientific">Helianthus annuus</name>
    <name type="common">Common sunflower</name>
    <dbReference type="NCBI Taxonomy" id="4232"/>
    <lineage>
        <taxon>Eukaryota</taxon>
        <taxon>Viridiplantae</taxon>
        <taxon>Streptophyta</taxon>
        <taxon>Embryophyta</taxon>
        <taxon>Tracheophyta</taxon>
        <taxon>Spermatophyta</taxon>
        <taxon>Magnoliopsida</taxon>
        <taxon>eudicotyledons</taxon>
        <taxon>Gunneridae</taxon>
        <taxon>Pentapetalae</taxon>
        <taxon>asterids</taxon>
        <taxon>campanulids</taxon>
        <taxon>Asterales</taxon>
        <taxon>Asteraceae</taxon>
        <taxon>Asteroideae</taxon>
        <taxon>Heliantheae alliance</taxon>
        <taxon>Heliantheae</taxon>
        <taxon>Helianthus</taxon>
    </lineage>
</organism>
<dbReference type="EC" id="1.1.1.208" evidence="5"/>
<evidence type="ECO:0000256" key="1">
    <source>
        <dbReference type="ARBA" id="ARBA00006484"/>
    </source>
</evidence>
<reference evidence="5" key="3">
    <citation type="submission" date="2020-06" db="EMBL/GenBank/DDBJ databases">
        <title>Helianthus annuus Genome sequencing and assembly Release 2.</title>
        <authorList>
            <person name="Gouzy J."/>
            <person name="Langlade N."/>
            <person name="Munos S."/>
        </authorList>
    </citation>
    <scope>NUCLEOTIDE SEQUENCE</scope>
    <source>
        <tissue evidence="5">Leaves</tissue>
    </source>
</reference>
<evidence type="ECO:0000313" key="6">
    <source>
        <dbReference type="EMBL" id="OTG20211.1"/>
    </source>
</evidence>
<dbReference type="Gramene" id="mRNA:HanXRQr2_Chr07g0294981">
    <property type="protein sequence ID" value="mRNA:HanXRQr2_Chr07g0294981"/>
    <property type="gene ID" value="HanXRQr2_Chr07g0294981"/>
</dbReference>
<dbReference type="OMA" id="MAYENGR"/>